<name>A0A0E9R2V0_ANGAN</name>
<protein>
    <submittedName>
        <fullName evidence="1">Uncharacterized protein</fullName>
    </submittedName>
</protein>
<sequence length="21" mass="2487">MCTVESQKLSINLRSNQIKMY</sequence>
<organism evidence="1">
    <name type="scientific">Anguilla anguilla</name>
    <name type="common">European freshwater eel</name>
    <name type="synonym">Muraena anguilla</name>
    <dbReference type="NCBI Taxonomy" id="7936"/>
    <lineage>
        <taxon>Eukaryota</taxon>
        <taxon>Metazoa</taxon>
        <taxon>Chordata</taxon>
        <taxon>Craniata</taxon>
        <taxon>Vertebrata</taxon>
        <taxon>Euteleostomi</taxon>
        <taxon>Actinopterygii</taxon>
        <taxon>Neopterygii</taxon>
        <taxon>Teleostei</taxon>
        <taxon>Anguilliformes</taxon>
        <taxon>Anguillidae</taxon>
        <taxon>Anguilla</taxon>
    </lineage>
</organism>
<reference evidence="1" key="2">
    <citation type="journal article" date="2015" name="Fish Shellfish Immunol.">
        <title>Early steps in the European eel (Anguilla anguilla)-Vibrio vulnificus interaction in the gills: Role of the RtxA13 toxin.</title>
        <authorList>
            <person name="Callol A."/>
            <person name="Pajuelo D."/>
            <person name="Ebbesson L."/>
            <person name="Teles M."/>
            <person name="MacKenzie S."/>
            <person name="Amaro C."/>
        </authorList>
    </citation>
    <scope>NUCLEOTIDE SEQUENCE</scope>
</reference>
<dbReference type="EMBL" id="GBXM01085138">
    <property type="protein sequence ID" value="JAH23439.1"/>
    <property type="molecule type" value="Transcribed_RNA"/>
</dbReference>
<evidence type="ECO:0000313" key="1">
    <source>
        <dbReference type="EMBL" id="JAH23439.1"/>
    </source>
</evidence>
<reference evidence="1" key="1">
    <citation type="submission" date="2014-11" db="EMBL/GenBank/DDBJ databases">
        <authorList>
            <person name="Amaro Gonzalez C."/>
        </authorList>
    </citation>
    <scope>NUCLEOTIDE SEQUENCE</scope>
</reference>
<accession>A0A0E9R2V0</accession>
<dbReference type="AlphaFoldDB" id="A0A0E9R2V0"/>
<proteinExistence type="predicted"/>